<organism evidence="7 8">
    <name type="scientific">Bergeriella denitrificans</name>
    <name type="common">Neisseria denitrificans</name>
    <dbReference type="NCBI Taxonomy" id="494"/>
    <lineage>
        <taxon>Bacteria</taxon>
        <taxon>Pseudomonadati</taxon>
        <taxon>Pseudomonadota</taxon>
        <taxon>Betaproteobacteria</taxon>
        <taxon>Neisseriales</taxon>
        <taxon>Neisseriaceae</taxon>
        <taxon>Bergeriella</taxon>
    </lineage>
</organism>
<evidence type="ECO:0000259" key="6">
    <source>
        <dbReference type="Pfam" id="PF02900"/>
    </source>
</evidence>
<evidence type="ECO:0000256" key="3">
    <source>
        <dbReference type="ARBA" id="ARBA00022723"/>
    </source>
</evidence>
<dbReference type="GO" id="GO:0008198">
    <property type="term" value="F:ferrous iron binding"/>
    <property type="evidence" value="ECO:0007669"/>
    <property type="project" value="InterPro"/>
</dbReference>
<reference evidence="7 8" key="1">
    <citation type="submission" date="2018-06" db="EMBL/GenBank/DDBJ databases">
        <authorList>
            <consortium name="Pathogen Informatics"/>
            <person name="Doyle S."/>
        </authorList>
    </citation>
    <scope>NUCLEOTIDE SEQUENCE [LARGE SCALE GENOMIC DNA]</scope>
    <source>
        <strain evidence="7 8">NCTC10295</strain>
    </source>
</reference>
<dbReference type="EMBL" id="UGQS01000001">
    <property type="protein sequence ID" value="STZ75724.1"/>
    <property type="molecule type" value="Genomic_DNA"/>
</dbReference>
<dbReference type="GO" id="GO:0016702">
    <property type="term" value="F:oxidoreductase activity, acting on single donors with incorporation of molecular oxygen, incorporation of two atoms of oxygen"/>
    <property type="evidence" value="ECO:0007669"/>
    <property type="project" value="UniProtKB-ARBA"/>
</dbReference>
<keyword evidence="4" id="KW-0862">Zinc</keyword>
<name>A0A378UE96_BERDE</name>
<dbReference type="PANTHER" id="PTHR30096:SF0">
    <property type="entry name" value="4,5-DOPA DIOXYGENASE EXTRADIOL-LIKE PROTEIN"/>
    <property type="match status" value="1"/>
</dbReference>
<dbReference type="SUPFAM" id="SSF53213">
    <property type="entry name" value="LigB-like"/>
    <property type="match status" value="1"/>
</dbReference>
<dbReference type="CDD" id="cd07363">
    <property type="entry name" value="45_DOPA_Dioxygenase"/>
    <property type="match status" value="1"/>
</dbReference>
<dbReference type="RefSeq" id="WP_066077731.1">
    <property type="nucleotide sequence ID" value="NZ_CP181246.1"/>
</dbReference>
<dbReference type="InterPro" id="IPR014436">
    <property type="entry name" value="Extradiol_dOase_DODA"/>
</dbReference>
<evidence type="ECO:0000256" key="4">
    <source>
        <dbReference type="ARBA" id="ARBA00022833"/>
    </source>
</evidence>
<dbReference type="GO" id="GO:0008270">
    <property type="term" value="F:zinc ion binding"/>
    <property type="evidence" value="ECO:0007669"/>
    <property type="project" value="InterPro"/>
</dbReference>
<keyword evidence="8" id="KW-1185">Reference proteome</keyword>
<dbReference type="NCBIfam" id="NF007914">
    <property type="entry name" value="PRK10628.1"/>
    <property type="match status" value="1"/>
</dbReference>
<dbReference type="EC" id="1.13.-.-" evidence="7"/>
<keyword evidence="3" id="KW-0479">Metal-binding</keyword>
<protein>
    <submittedName>
        <fullName evidence="7">Extradiol ring-cleavage dioxygenase, class III enzyme, subunit</fullName>
        <ecNumber evidence="7">1.13.-.-</ecNumber>
    </submittedName>
</protein>
<dbReference type="Pfam" id="PF02900">
    <property type="entry name" value="LigB"/>
    <property type="match status" value="1"/>
</dbReference>
<dbReference type="PANTHER" id="PTHR30096">
    <property type="entry name" value="4,5-DOPA DIOXYGENASE EXTRADIOL-LIKE PROTEIN"/>
    <property type="match status" value="1"/>
</dbReference>
<dbReference type="Proteomes" id="UP000254651">
    <property type="component" value="Unassembled WGS sequence"/>
</dbReference>
<keyword evidence="5 7" id="KW-0560">Oxidoreductase</keyword>
<dbReference type="Gene3D" id="3.40.830.10">
    <property type="entry name" value="LigB-like"/>
    <property type="match status" value="1"/>
</dbReference>
<evidence type="ECO:0000313" key="7">
    <source>
        <dbReference type="EMBL" id="STZ75724.1"/>
    </source>
</evidence>
<proteinExistence type="inferred from homology"/>
<accession>A0A378UE96</accession>
<comment type="cofactor">
    <cofactor evidence="1">
        <name>Zn(2+)</name>
        <dbReference type="ChEBI" id="CHEBI:29105"/>
    </cofactor>
</comment>
<evidence type="ECO:0000313" key="8">
    <source>
        <dbReference type="Proteomes" id="UP000254651"/>
    </source>
</evidence>
<dbReference type="InterPro" id="IPR004183">
    <property type="entry name" value="Xdiol_dOase_suB"/>
</dbReference>
<evidence type="ECO:0000256" key="1">
    <source>
        <dbReference type="ARBA" id="ARBA00001947"/>
    </source>
</evidence>
<dbReference type="AlphaFoldDB" id="A0A378UE96"/>
<evidence type="ECO:0000256" key="5">
    <source>
        <dbReference type="ARBA" id="ARBA00023002"/>
    </source>
</evidence>
<dbReference type="PIRSF" id="PIRSF006157">
    <property type="entry name" value="Doxgns_DODA"/>
    <property type="match status" value="1"/>
</dbReference>
<gene>
    <name evidence="7" type="primary">ygiD</name>
    <name evidence="7" type="ORF">NCTC10295_00475</name>
</gene>
<evidence type="ECO:0000256" key="2">
    <source>
        <dbReference type="ARBA" id="ARBA00007581"/>
    </source>
</evidence>
<sequence>MKLPVLFIGHGSPMNAVEETPYVREWRQLGSSLRSRYGNEIKAVLAVSAHWVGEGSAVTVAAQPQTIHDFYGFPQALFDVRYPAPGSPELAQEVRRLLGKTRVAEDTEWGLDHGAWSVLCHLFPEADVPVVQLRLDARLGFAEHFELGRKLAELRSRGVLIVASGSIIHNLRLLDRNAPDDAGAGYEWAEQVRLWVNRLIAAGDTQTLRNERAYPPEFRLAAPTPEHYWPLLYAAGAAEGDEARIFNDEILGKSLSMTSAVWGMAV</sequence>
<keyword evidence="7" id="KW-0223">Dioxygenase</keyword>
<comment type="similarity">
    <text evidence="2">Belongs to the DODA-type extradiol aromatic ring-opening dioxygenase family.</text>
</comment>
<feature type="domain" description="Extradiol ring-cleavage dioxygenase class III enzyme subunit B" evidence="6">
    <location>
        <begin position="7"/>
        <end position="247"/>
    </location>
</feature>